<keyword evidence="10" id="KW-1185">Reference proteome</keyword>
<sequence>MNNKEDKHYSNKWHDTWFWKQIIDNKFVTVLLVIFLLALNVFMITQISYIFEPLMIAFSIVGPPIIFAVIFYYLFTPLVDWLENKRFSRNTAIAFVFSVVILVIIGGMNYIVPIIQKQVLSLIDIWPSYWKNFIDQVETLLNIGILSDLMNQTESTSFVETLTDQTSSVLNATVGGIGSVIGTITRTFITLFTMPFVLFYLLKDGKGIPHKLFRFIPTKARPTISKLFTDINKKISYYVRGQLIVAVFVGLMFYIGFSIIGLDFALTLGIFAGFLNLIPYLGSFIATIPALIIAVVDSPFMLLKVMIVFGVEQLLEGRVISPQVLGNSLKIHPVNIIFLLLVAGRLFGLMGVVFGIPGYAILKIILSMLFQWYRQNSDLYDTEETTEVTDETTEK</sequence>
<dbReference type="AlphaFoldDB" id="A0A1H6SR20"/>
<evidence type="ECO:0000313" key="9">
    <source>
        <dbReference type="EMBL" id="SEI66335.1"/>
    </source>
</evidence>
<keyword evidence="5 8" id="KW-0812">Transmembrane</keyword>
<feature type="transmembrane region" description="Helical" evidence="8">
    <location>
        <begin position="277"/>
        <end position="296"/>
    </location>
</feature>
<gene>
    <name evidence="9" type="ORF">SAMN04488113_1095</name>
</gene>
<feature type="transmembrane region" description="Helical" evidence="8">
    <location>
        <begin position="336"/>
        <end position="362"/>
    </location>
</feature>
<evidence type="ECO:0000256" key="4">
    <source>
        <dbReference type="ARBA" id="ARBA00022475"/>
    </source>
</evidence>
<evidence type="ECO:0000256" key="3">
    <source>
        <dbReference type="ARBA" id="ARBA00022448"/>
    </source>
</evidence>
<feature type="transmembrane region" description="Helical" evidence="8">
    <location>
        <begin position="27"/>
        <end position="50"/>
    </location>
</feature>
<dbReference type="GO" id="GO:0055085">
    <property type="term" value="P:transmembrane transport"/>
    <property type="evidence" value="ECO:0007669"/>
    <property type="project" value="TreeGrafter"/>
</dbReference>
<proteinExistence type="inferred from homology"/>
<evidence type="ECO:0000256" key="8">
    <source>
        <dbReference type="SAM" id="Phobius"/>
    </source>
</evidence>
<dbReference type="EMBL" id="FNYW01000009">
    <property type="protein sequence ID" value="SEI66335.1"/>
    <property type="molecule type" value="Genomic_DNA"/>
</dbReference>
<comment type="subcellular location">
    <subcellularLocation>
        <location evidence="1">Cell membrane</location>
        <topology evidence="1">Multi-pass membrane protein</topology>
    </subcellularLocation>
</comment>
<dbReference type="PANTHER" id="PTHR21716:SF53">
    <property type="entry name" value="PERMEASE PERM-RELATED"/>
    <property type="match status" value="1"/>
</dbReference>
<dbReference type="STRING" id="1130080.SAMN04488113_1095"/>
<feature type="transmembrane region" description="Helical" evidence="8">
    <location>
        <begin position="56"/>
        <end position="79"/>
    </location>
</feature>
<feature type="transmembrane region" description="Helical" evidence="8">
    <location>
        <begin position="177"/>
        <end position="202"/>
    </location>
</feature>
<dbReference type="RefSeq" id="WP_245746625.1">
    <property type="nucleotide sequence ID" value="NZ_FNYW01000009.1"/>
</dbReference>
<dbReference type="InterPro" id="IPR002549">
    <property type="entry name" value="AI-2E-like"/>
</dbReference>
<comment type="similarity">
    <text evidence="2">Belongs to the autoinducer-2 exporter (AI-2E) (TC 2.A.86) family.</text>
</comment>
<keyword evidence="3" id="KW-0813">Transport</keyword>
<keyword evidence="6 8" id="KW-1133">Transmembrane helix</keyword>
<dbReference type="Pfam" id="PF01594">
    <property type="entry name" value="AI-2E_transport"/>
    <property type="match status" value="1"/>
</dbReference>
<organism evidence="9 10">
    <name type="scientific">Alkalibacterium gilvum</name>
    <dbReference type="NCBI Taxonomy" id="1130080"/>
    <lineage>
        <taxon>Bacteria</taxon>
        <taxon>Bacillati</taxon>
        <taxon>Bacillota</taxon>
        <taxon>Bacilli</taxon>
        <taxon>Lactobacillales</taxon>
        <taxon>Carnobacteriaceae</taxon>
        <taxon>Alkalibacterium</taxon>
    </lineage>
</organism>
<dbReference type="PANTHER" id="PTHR21716">
    <property type="entry name" value="TRANSMEMBRANE PROTEIN"/>
    <property type="match status" value="1"/>
</dbReference>
<evidence type="ECO:0000256" key="2">
    <source>
        <dbReference type="ARBA" id="ARBA00009773"/>
    </source>
</evidence>
<feature type="transmembrane region" description="Helical" evidence="8">
    <location>
        <begin position="243"/>
        <end position="271"/>
    </location>
</feature>
<accession>A0A1H6SR20</accession>
<name>A0A1H6SR20_9LACT</name>
<reference evidence="10" key="1">
    <citation type="submission" date="2016-10" db="EMBL/GenBank/DDBJ databases">
        <authorList>
            <person name="Varghese N."/>
            <person name="Submissions S."/>
        </authorList>
    </citation>
    <scope>NUCLEOTIDE SEQUENCE [LARGE SCALE GENOMIC DNA]</scope>
    <source>
        <strain evidence="10">DSM 25751</strain>
    </source>
</reference>
<evidence type="ECO:0000256" key="1">
    <source>
        <dbReference type="ARBA" id="ARBA00004651"/>
    </source>
</evidence>
<evidence type="ECO:0000256" key="5">
    <source>
        <dbReference type="ARBA" id="ARBA00022692"/>
    </source>
</evidence>
<evidence type="ECO:0000256" key="6">
    <source>
        <dbReference type="ARBA" id="ARBA00022989"/>
    </source>
</evidence>
<dbReference type="GO" id="GO:0005886">
    <property type="term" value="C:plasma membrane"/>
    <property type="evidence" value="ECO:0007669"/>
    <property type="project" value="UniProtKB-SubCell"/>
</dbReference>
<keyword evidence="4" id="KW-1003">Cell membrane</keyword>
<evidence type="ECO:0000256" key="7">
    <source>
        <dbReference type="ARBA" id="ARBA00023136"/>
    </source>
</evidence>
<evidence type="ECO:0000313" key="10">
    <source>
        <dbReference type="Proteomes" id="UP000198564"/>
    </source>
</evidence>
<dbReference type="Proteomes" id="UP000198564">
    <property type="component" value="Unassembled WGS sequence"/>
</dbReference>
<feature type="transmembrane region" description="Helical" evidence="8">
    <location>
        <begin position="91"/>
        <end position="112"/>
    </location>
</feature>
<protein>
    <submittedName>
        <fullName evidence="9">Predicted PurR-regulated permease PerM</fullName>
    </submittedName>
</protein>
<keyword evidence="7 8" id="KW-0472">Membrane</keyword>